<keyword evidence="2" id="KW-1185">Reference proteome</keyword>
<reference evidence="1" key="1">
    <citation type="submission" date="2020-11" db="EMBL/GenBank/DDBJ databases">
        <authorList>
            <consortium name="DOE Joint Genome Institute"/>
            <person name="Ahrendt S."/>
            <person name="Riley R."/>
            <person name="Andreopoulos W."/>
            <person name="Labutti K."/>
            <person name="Pangilinan J."/>
            <person name="Ruiz-Duenas F.J."/>
            <person name="Barrasa J.M."/>
            <person name="Sanchez-Garcia M."/>
            <person name="Camarero S."/>
            <person name="Miyauchi S."/>
            <person name="Serrano A."/>
            <person name="Linde D."/>
            <person name="Babiker R."/>
            <person name="Drula E."/>
            <person name="Ayuso-Fernandez I."/>
            <person name="Pacheco R."/>
            <person name="Padilla G."/>
            <person name="Ferreira P."/>
            <person name="Barriuso J."/>
            <person name="Kellner H."/>
            <person name="Castanera R."/>
            <person name="Alfaro M."/>
            <person name="Ramirez L."/>
            <person name="Pisabarro A.G."/>
            <person name="Kuo A."/>
            <person name="Tritt A."/>
            <person name="Lipzen A."/>
            <person name="He G."/>
            <person name="Yan M."/>
            <person name="Ng V."/>
            <person name="Cullen D."/>
            <person name="Martin F."/>
            <person name="Rosso M.-N."/>
            <person name="Henrissat B."/>
            <person name="Hibbett D."/>
            <person name="Martinez A.T."/>
            <person name="Grigoriev I.V."/>
        </authorList>
    </citation>
    <scope>NUCLEOTIDE SEQUENCE</scope>
    <source>
        <strain evidence="1">ATCC 90797</strain>
    </source>
</reference>
<dbReference type="AlphaFoldDB" id="A0A9P6DFH2"/>
<dbReference type="EMBL" id="MU154563">
    <property type="protein sequence ID" value="KAF9495324.1"/>
    <property type="molecule type" value="Genomic_DNA"/>
</dbReference>
<sequence length="448" mass="49886">MKHLRPKLVLFAGVVCLLLLVVPLATQISGSYTVPWYSAPFVDTVLRRAVTESLPKGDATPQASSRIRNIQHELTCLMRQSQWAGGSRNARLMADSTCAPCRYSPNRDATRSLKHVCSMIRGKNVLVVGSSMSYFLHNIWLHMLAPFDGHPHTCLGIDVCTWHHVCLPPGVNSTLESSGRFKVAPTDEDLLRTDSALFRYVLSDTLHPSSKPWDDAFQIPTVDSSTGVRLRESFWIGRARASQVIVLSRPPVPAPAWTHDSTSAGNWSFLHGLPIDESLTAILDTDTPREGNLSLRQIPILNAALHATVSVFLPSVLQTLQKIQVEPLIRAQTLLWHGNWYTYPSCDRYQKSSTTNMVFPLGDDPWILYHNFQVHMQNVLLAELLPSFNIIYLPLSISWNRKETGASKDCLMNTMQSQDTGALTEVFMSGLAHVLLSIGEGERRASSH</sequence>
<dbReference type="OrthoDB" id="3020812at2759"/>
<gene>
    <name evidence="1" type="ORF">BDN71DRAFT_1447743</name>
</gene>
<name>A0A9P6DFH2_PLEER</name>
<proteinExistence type="predicted"/>
<dbReference type="Proteomes" id="UP000807025">
    <property type="component" value="Unassembled WGS sequence"/>
</dbReference>
<evidence type="ECO:0000313" key="2">
    <source>
        <dbReference type="Proteomes" id="UP000807025"/>
    </source>
</evidence>
<accession>A0A9P6DFH2</accession>
<comment type="caution">
    <text evidence="1">The sequence shown here is derived from an EMBL/GenBank/DDBJ whole genome shotgun (WGS) entry which is preliminary data.</text>
</comment>
<organism evidence="1 2">
    <name type="scientific">Pleurotus eryngii</name>
    <name type="common">Boletus of the steppes</name>
    <dbReference type="NCBI Taxonomy" id="5323"/>
    <lineage>
        <taxon>Eukaryota</taxon>
        <taxon>Fungi</taxon>
        <taxon>Dikarya</taxon>
        <taxon>Basidiomycota</taxon>
        <taxon>Agaricomycotina</taxon>
        <taxon>Agaricomycetes</taxon>
        <taxon>Agaricomycetidae</taxon>
        <taxon>Agaricales</taxon>
        <taxon>Pleurotineae</taxon>
        <taxon>Pleurotaceae</taxon>
        <taxon>Pleurotus</taxon>
    </lineage>
</organism>
<evidence type="ECO:0000313" key="1">
    <source>
        <dbReference type="EMBL" id="KAF9495324.1"/>
    </source>
</evidence>
<protein>
    <submittedName>
        <fullName evidence="1">Uncharacterized protein</fullName>
    </submittedName>
</protein>